<dbReference type="Proteomes" id="UP000799640">
    <property type="component" value="Unassembled WGS sequence"/>
</dbReference>
<keyword evidence="3" id="KW-1185">Reference proteome</keyword>
<dbReference type="AlphaFoldDB" id="A0A6G1I675"/>
<name>A0A6G1I675_9PEZI</name>
<accession>A0A6G1I675</accession>
<evidence type="ECO:0000256" key="1">
    <source>
        <dbReference type="SAM" id="MobiDB-lite"/>
    </source>
</evidence>
<reference evidence="2" key="1">
    <citation type="journal article" date="2020" name="Stud. Mycol.">
        <title>101 Dothideomycetes genomes: a test case for predicting lifestyles and emergence of pathogens.</title>
        <authorList>
            <person name="Haridas S."/>
            <person name="Albert R."/>
            <person name="Binder M."/>
            <person name="Bloem J."/>
            <person name="Labutti K."/>
            <person name="Salamov A."/>
            <person name="Andreopoulos B."/>
            <person name="Baker S."/>
            <person name="Barry K."/>
            <person name="Bills G."/>
            <person name="Bluhm B."/>
            <person name="Cannon C."/>
            <person name="Castanera R."/>
            <person name="Culley D."/>
            <person name="Daum C."/>
            <person name="Ezra D."/>
            <person name="Gonzalez J."/>
            <person name="Henrissat B."/>
            <person name="Kuo A."/>
            <person name="Liang C."/>
            <person name="Lipzen A."/>
            <person name="Lutzoni F."/>
            <person name="Magnuson J."/>
            <person name="Mondo S."/>
            <person name="Nolan M."/>
            <person name="Ohm R."/>
            <person name="Pangilinan J."/>
            <person name="Park H.-J."/>
            <person name="Ramirez L."/>
            <person name="Alfaro M."/>
            <person name="Sun H."/>
            <person name="Tritt A."/>
            <person name="Yoshinaga Y."/>
            <person name="Zwiers L.-H."/>
            <person name="Turgeon B."/>
            <person name="Goodwin S."/>
            <person name="Spatafora J."/>
            <person name="Crous P."/>
            <person name="Grigoriev I."/>
        </authorList>
    </citation>
    <scope>NUCLEOTIDE SEQUENCE</scope>
    <source>
        <strain evidence="2">CBS 262.69</strain>
    </source>
</reference>
<evidence type="ECO:0000313" key="3">
    <source>
        <dbReference type="Proteomes" id="UP000799640"/>
    </source>
</evidence>
<dbReference type="EMBL" id="ML996689">
    <property type="protein sequence ID" value="KAF2403569.1"/>
    <property type="molecule type" value="Genomic_DNA"/>
</dbReference>
<protein>
    <submittedName>
        <fullName evidence="2">Uncharacterized protein</fullName>
    </submittedName>
</protein>
<feature type="compositionally biased region" description="Basic and acidic residues" evidence="1">
    <location>
        <begin position="62"/>
        <end position="73"/>
    </location>
</feature>
<feature type="region of interest" description="Disordered" evidence="1">
    <location>
        <begin position="44"/>
        <end position="107"/>
    </location>
</feature>
<sequence length="107" mass="12081">MSPHLHPGPIRPCPLHLFLHRPTPALFPQCTACGVQLGPPRGIVIDGTSRPGPRPRFHQRQRRTEFSLHKLPEHAGPTHTSRSDCRSLYKPPPQPFADRQAPDRRPL</sequence>
<gene>
    <name evidence="2" type="ORF">EJ06DRAFT_283258</name>
</gene>
<evidence type="ECO:0000313" key="2">
    <source>
        <dbReference type="EMBL" id="KAF2403569.1"/>
    </source>
</evidence>
<proteinExistence type="predicted"/>
<organism evidence="2 3">
    <name type="scientific">Trichodelitschia bisporula</name>
    <dbReference type="NCBI Taxonomy" id="703511"/>
    <lineage>
        <taxon>Eukaryota</taxon>
        <taxon>Fungi</taxon>
        <taxon>Dikarya</taxon>
        <taxon>Ascomycota</taxon>
        <taxon>Pezizomycotina</taxon>
        <taxon>Dothideomycetes</taxon>
        <taxon>Dothideomycetes incertae sedis</taxon>
        <taxon>Phaeotrichales</taxon>
        <taxon>Phaeotrichaceae</taxon>
        <taxon>Trichodelitschia</taxon>
    </lineage>
</organism>